<reference evidence="7 8" key="1">
    <citation type="submission" date="2016-08" db="EMBL/GenBank/DDBJ databases">
        <authorList>
            <person name="Seilhamer J.J."/>
        </authorList>
    </citation>
    <scope>NUCLEOTIDE SEQUENCE [LARGE SCALE GENOMIC DNA]</scope>
    <source>
        <strain evidence="7 8">PH27A</strain>
    </source>
</reference>
<dbReference type="OrthoDB" id="5816932at2"/>
<dbReference type="Pfam" id="PF08361">
    <property type="entry name" value="TetR_C_2"/>
    <property type="match status" value="1"/>
</dbReference>
<protein>
    <recommendedName>
        <fullName evidence="6">HTH tetR-type domain-containing protein</fullName>
    </recommendedName>
</protein>
<dbReference type="Gene3D" id="1.10.357.10">
    <property type="entry name" value="Tetracycline Repressor, domain 2"/>
    <property type="match status" value="1"/>
</dbReference>
<dbReference type="InterPro" id="IPR009057">
    <property type="entry name" value="Homeodomain-like_sf"/>
</dbReference>
<dbReference type="InterPro" id="IPR013572">
    <property type="entry name" value="Tscrpt_reg_MAATS_C"/>
</dbReference>
<dbReference type="PROSITE" id="PS01081">
    <property type="entry name" value="HTH_TETR_1"/>
    <property type="match status" value="1"/>
</dbReference>
<dbReference type="PROSITE" id="PS50977">
    <property type="entry name" value="HTH_TETR_2"/>
    <property type="match status" value="1"/>
</dbReference>
<evidence type="ECO:0000256" key="5">
    <source>
        <dbReference type="PROSITE-ProRule" id="PRU00335"/>
    </source>
</evidence>
<dbReference type="PANTHER" id="PTHR43479">
    <property type="entry name" value="ACREF/ENVCD OPERON REPRESSOR-RELATED"/>
    <property type="match status" value="1"/>
</dbReference>
<comment type="caution">
    <text evidence="7">The sequence shown here is derived from an EMBL/GenBank/DDBJ whole genome shotgun (WGS) entry which is preliminary data.</text>
</comment>
<dbReference type="Proteomes" id="UP000094291">
    <property type="component" value="Unassembled WGS sequence"/>
</dbReference>
<feature type="domain" description="HTH tetR-type" evidence="6">
    <location>
        <begin position="10"/>
        <end position="70"/>
    </location>
</feature>
<keyword evidence="2" id="KW-0805">Transcription regulation</keyword>
<dbReference type="STRING" id="197479.BFW38_15305"/>
<evidence type="ECO:0000256" key="1">
    <source>
        <dbReference type="ARBA" id="ARBA00022491"/>
    </source>
</evidence>
<evidence type="ECO:0000259" key="6">
    <source>
        <dbReference type="PROSITE" id="PS50977"/>
    </source>
</evidence>
<dbReference type="RefSeq" id="WP_068999675.1">
    <property type="nucleotide sequence ID" value="NZ_MDTQ01000001.1"/>
</dbReference>
<dbReference type="InterPro" id="IPR036271">
    <property type="entry name" value="Tet_transcr_reg_TetR-rel_C_sf"/>
</dbReference>
<evidence type="ECO:0000256" key="3">
    <source>
        <dbReference type="ARBA" id="ARBA00023125"/>
    </source>
</evidence>
<dbReference type="InterPro" id="IPR001647">
    <property type="entry name" value="HTH_TetR"/>
</dbReference>
<organism evidence="7 8">
    <name type="scientific">Terasakiispira papahanaumokuakeensis</name>
    <dbReference type="NCBI Taxonomy" id="197479"/>
    <lineage>
        <taxon>Bacteria</taxon>
        <taxon>Pseudomonadati</taxon>
        <taxon>Pseudomonadota</taxon>
        <taxon>Gammaproteobacteria</taxon>
        <taxon>Oceanospirillales</taxon>
        <taxon>Terasakiispira</taxon>
    </lineage>
</organism>
<evidence type="ECO:0000256" key="4">
    <source>
        <dbReference type="ARBA" id="ARBA00023163"/>
    </source>
</evidence>
<dbReference type="Pfam" id="PF00440">
    <property type="entry name" value="TetR_N"/>
    <property type="match status" value="1"/>
</dbReference>
<feature type="DNA-binding region" description="H-T-H motif" evidence="5">
    <location>
        <begin position="33"/>
        <end position="52"/>
    </location>
</feature>
<dbReference type="EMBL" id="MDTQ01000001">
    <property type="protein sequence ID" value="ODC04691.1"/>
    <property type="molecule type" value="Genomic_DNA"/>
</dbReference>
<keyword evidence="8" id="KW-1185">Reference proteome</keyword>
<dbReference type="InterPro" id="IPR023772">
    <property type="entry name" value="DNA-bd_HTH_TetR-type_CS"/>
</dbReference>
<evidence type="ECO:0000313" key="7">
    <source>
        <dbReference type="EMBL" id="ODC04691.1"/>
    </source>
</evidence>
<sequence length="205" mass="23428">MARRTKAEAARTREALLDAAEALFFERGVNNTSLEQVARHAGLTRGALYWHFRNKADLFRAILDRIHVPFGELVDSIQEQHTDLSPLEVLRLACLEGLKQLNQPSSRRVFSILMHRCERLSDIDPVALKQSFSCDVFQALTKQLDVAHEHQQLNPACSPNETAYMLQFMLAGIFHEWLQYPEESDIMPAAQVSINHFFALIQREA</sequence>
<dbReference type="PANTHER" id="PTHR43479:SF11">
    <property type="entry name" value="ACREF_ENVCD OPERON REPRESSOR-RELATED"/>
    <property type="match status" value="1"/>
</dbReference>
<evidence type="ECO:0000313" key="8">
    <source>
        <dbReference type="Proteomes" id="UP000094291"/>
    </source>
</evidence>
<keyword evidence="4" id="KW-0804">Transcription</keyword>
<keyword evidence="1" id="KW-0678">Repressor</keyword>
<proteinExistence type="predicted"/>
<dbReference type="AlphaFoldDB" id="A0A1E2VCI9"/>
<name>A0A1E2VCI9_9GAMM</name>
<keyword evidence="3 5" id="KW-0238">DNA-binding</keyword>
<dbReference type="GO" id="GO:0003677">
    <property type="term" value="F:DNA binding"/>
    <property type="evidence" value="ECO:0007669"/>
    <property type="project" value="UniProtKB-UniRule"/>
</dbReference>
<accession>A0A1E2VCI9</accession>
<dbReference type="PRINTS" id="PR00455">
    <property type="entry name" value="HTHTETR"/>
</dbReference>
<dbReference type="SUPFAM" id="SSF46689">
    <property type="entry name" value="Homeodomain-like"/>
    <property type="match status" value="1"/>
</dbReference>
<evidence type="ECO:0000256" key="2">
    <source>
        <dbReference type="ARBA" id="ARBA00023015"/>
    </source>
</evidence>
<dbReference type="SUPFAM" id="SSF48498">
    <property type="entry name" value="Tetracyclin repressor-like, C-terminal domain"/>
    <property type="match status" value="1"/>
</dbReference>
<gene>
    <name evidence="7" type="ORF">BFW38_15305</name>
</gene>
<dbReference type="InterPro" id="IPR050624">
    <property type="entry name" value="HTH-type_Tx_Regulator"/>
</dbReference>